<evidence type="ECO:0000313" key="12">
    <source>
        <dbReference type="EMBL" id="GAI85089.1"/>
    </source>
</evidence>
<dbReference type="CDD" id="cd22332">
    <property type="entry name" value="HsdR_N"/>
    <property type="match status" value="1"/>
</dbReference>
<comment type="catalytic activity">
    <reaction evidence="1">
        <text>Endonucleolytic cleavage of DNA to give random double-stranded fragments with terminal 5'-phosphates, ATP is simultaneously hydrolyzed.</text>
        <dbReference type="EC" id="3.1.21.3"/>
    </reaction>
</comment>
<dbReference type="AlphaFoldDB" id="X1TYH9"/>
<keyword evidence="8" id="KW-0378">Hydrolase</keyword>
<accession>X1TYH9</accession>
<evidence type="ECO:0000256" key="6">
    <source>
        <dbReference type="ARBA" id="ARBA00022747"/>
    </source>
</evidence>
<dbReference type="PANTHER" id="PTHR30195">
    <property type="entry name" value="TYPE I SITE-SPECIFIC DEOXYRIBONUCLEASE PROTEIN SUBUNIT M AND R"/>
    <property type="match status" value="1"/>
</dbReference>
<keyword evidence="5" id="KW-0547">Nucleotide-binding</keyword>
<keyword evidence="7" id="KW-0255">Endonuclease</keyword>
<dbReference type="PANTHER" id="PTHR30195:SF15">
    <property type="entry name" value="TYPE I RESTRICTION ENZYME HINDI ENDONUCLEASE SUBUNIT"/>
    <property type="match status" value="1"/>
</dbReference>
<feature type="non-terminal residue" evidence="12">
    <location>
        <position position="183"/>
    </location>
</feature>
<dbReference type="Pfam" id="PF04313">
    <property type="entry name" value="HSDR_N"/>
    <property type="match status" value="1"/>
</dbReference>
<dbReference type="GO" id="GO:0005524">
    <property type="term" value="F:ATP binding"/>
    <property type="evidence" value="ECO:0007669"/>
    <property type="project" value="UniProtKB-KW"/>
</dbReference>
<protein>
    <recommendedName>
        <fullName evidence="3">type I site-specific deoxyribonuclease</fullName>
        <ecNumber evidence="3">3.1.21.3</ecNumber>
    </recommendedName>
</protein>
<dbReference type="InterPro" id="IPR007409">
    <property type="entry name" value="Restrct_endonuc_type1_HsdR_N"/>
</dbReference>
<keyword evidence="4" id="KW-0540">Nuclease</keyword>
<keyword evidence="10" id="KW-0238">DNA-binding</keyword>
<dbReference type="Gene3D" id="3.90.1570.50">
    <property type="match status" value="1"/>
</dbReference>
<evidence type="ECO:0000256" key="9">
    <source>
        <dbReference type="ARBA" id="ARBA00022840"/>
    </source>
</evidence>
<dbReference type="GO" id="GO:0009307">
    <property type="term" value="P:DNA restriction-modification system"/>
    <property type="evidence" value="ECO:0007669"/>
    <property type="project" value="UniProtKB-KW"/>
</dbReference>
<comment type="similarity">
    <text evidence="2">Belongs to the HsdR family.</text>
</comment>
<proteinExistence type="inferred from homology"/>
<evidence type="ECO:0000259" key="11">
    <source>
        <dbReference type="Pfam" id="PF04313"/>
    </source>
</evidence>
<reference evidence="12" key="1">
    <citation type="journal article" date="2014" name="Front. Microbiol.">
        <title>High frequency of phylogenetically diverse reductive dehalogenase-homologous genes in deep subseafloor sedimentary metagenomes.</title>
        <authorList>
            <person name="Kawai M."/>
            <person name="Futagami T."/>
            <person name="Toyoda A."/>
            <person name="Takaki Y."/>
            <person name="Nishi S."/>
            <person name="Hori S."/>
            <person name="Arai W."/>
            <person name="Tsubouchi T."/>
            <person name="Morono Y."/>
            <person name="Uchiyama I."/>
            <person name="Ito T."/>
            <person name="Fujiyama A."/>
            <person name="Inagaki F."/>
            <person name="Takami H."/>
        </authorList>
    </citation>
    <scope>NUCLEOTIDE SEQUENCE</scope>
    <source>
        <strain evidence="12">Expedition CK06-06</strain>
    </source>
</reference>
<evidence type="ECO:0000256" key="2">
    <source>
        <dbReference type="ARBA" id="ARBA00008598"/>
    </source>
</evidence>
<dbReference type="GO" id="GO:0003677">
    <property type="term" value="F:DNA binding"/>
    <property type="evidence" value="ECO:0007669"/>
    <property type="project" value="UniProtKB-KW"/>
</dbReference>
<dbReference type="EMBL" id="BARW01008510">
    <property type="protein sequence ID" value="GAI85089.1"/>
    <property type="molecule type" value="Genomic_DNA"/>
</dbReference>
<organism evidence="12">
    <name type="scientific">marine sediment metagenome</name>
    <dbReference type="NCBI Taxonomy" id="412755"/>
    <lineage>
        <taxon>unclassified sequences</taxon>
        <taxon>metagenomes</taxon>
        <taxon>ecological metagenomes</taxon>
    </lineage>
</organism>
<evidence type="ECO:0000256" key="4">
    <source>
        <dbReference type="ARBA" id="ARBA00022722"/>
    </source>
</evidence>
<gene>
    <name evidence="12" type="ORF">S12H4_17417</name>
</gene>
<keyword evidence="6" id="KW-0680">Restriction system</keyword>
<keyword evidence="9" id="KW-0067">ATP-binding</keyword>
<feature type="domain" description="Restriction endonuclease type I HsdR N-terminal" evidence="11">
    <location>
        <begin position="2"/>
        <end position="181"/>
    </location>
</feature>
<comment type="caution">
    <text evidence="12">The sequence shown here is derived from an EMBL/GenBank/DDBJ whole genome shotgun (WGS) entry which is preliminary data.</text>
</comment>
<evidence type="ECO:0000256" key="5">
    <source>
        <dbReference type="ARBA" id="ARBA00022741"/>
    </source>
</evidence>
<name>X1TYH9_9ZZZZ</name>
<evidence type="ECO:0000256" key="10">
    <source>
        <dbReference type="ARBA" id="ARBA00023125"/>
    </source>
</evidence>
<dbReference type="GO" id="GO:0009035">
    <property type="term" value="F:type I site-specific deoxyribonuclease activity"/>
    <property type="evidence" value="ECO:0007669"/>
    <property type="project" value="UniProtKB-EC"/>
</dbReference>
<evidence type="ECO:0000256" key="3">
    <source>
        <dbReference type="ARBA" id="ARBA00012654"/>
    </source>
</evidence>
<evidence type="ECO:0000256" key="8">
    <source>
        <dbReference type="ARBA" id="ARBA00022801"/>
    </source>
</evidence>
<dbReference type="InterPro" id="IPR051268">
    <property type="entry name" value="Type-I_R_enzyme_R_subunit"/>
</dbReference>
<dbReference type="EC" id="3.1.21.3" evidence="3"/>
<evidence type="ECO:0000256" key="7">
    <source>
        <dbReference type="ARBA" id="ARBA00022759"/>
    </source>
</evidence>
<evidence type="ECO:0000256" key="1">
    <source>
        <dbReference type="ARBA" id="ARBA00000851"/>
    </source>
</evidence>
<sequence length="183" mass="21326">MYSELKQVEIPLVKTLQQKLGWEYIPSAELDELRDSYDNPFIVSYLKEAIVKLNSHKGITEEHADAIIHKLQRIESNEEFSQWLKGEQSFKPSQSENAVTIRLIDTENLQNNRFTVTNQFKQTITHSIIENEKHIKPDIVLFINGIPTTVIECKVLSTEEATWQEGIKQLERYQKHSPRLFTS</sequence>